<evidence type="ECO:0000313" key="1">
    <source>
        <dbReference type="EMBL" id="GFP28882.1"/>
    </source>
</evidence>
<proteinExistence type="predicted"/>
<comment type="caution">
    <text evidence="1">The sequence shown here is derived from an EMBL/GenBank/DDBJ whole genome shotgun (WGS) entry which is preliminary data.</text>
</comment>
<organism evidence="1 2">
    <name type="scientific">Candidatus Hakubella thermalkaliphila</name>
    <dbReference type="NCBI Taxonomy" id="2754717"/>
    <lineage>
        <taxon>Bacteria</taxon>
        <taxon>Bacillati</taxon>
        <taxon>Actinomycetota</taxon>
        <taxon>Actinomycetota incertae sedis</taxon>
        <taxon>Candidatus Hakubellales</taxon>
        <taxon>Candidatus Hakubellaceae</taxon>
        <taxon>Candidatus Hakubella</taxon>
    </lineage>
</organism>
<feature type="non-terminal residue" evidence="1">
    <location>
        <position position="1"/>
    </location>
</feature>
<sequence>TGSFGSSSCILYNKVKNKVKISGVDVGRELDHFNTYYKKNDPVGMIVPISVGIFGHPT</sequence>
<dbReference type="EMBL" id="BLRY01000479">
    <property type="protein sequence ID" value="GFP28882.1"/>
    <property type="molecule type" value="Genomic_DNA"/>
</dbReference>
<protein>
    <submittedName>
        <fullName evidence="1">Uncharacterized protein</fullName>
    </submittedName>
</protein>
<dbReference type="AlphaFoldDB" id="A0A6V8P8D2"/>
<evidence type="ECO:0000313" key="2">
    <source>
        <dbReference type="Proteomes" id="UP000591948"/>
    </source>
</evidence>
<name>A0A6V8P8D2_9ACTN</name>
<gene>
    <name evidence="1" type="ORF">HKBW3S33_02298</name>
</gene>
<accession>A0A6V8P8D2</accession>
<keyword evidence="2" id="KW-1185">Reference proteome</keyword>
<dbReference type="Proteomes" id="UP000591948">
    <property type="component" value="Unassembled WGS sequence"/>
</dbReference>
<reference evidence="1 2" key="1">
    <citation type="journal article" date="2020" name="Front. Microbiol.">
        <title>Single-cell genomics of novel Actinobacteria with the Wood-Ljungdahl pathway discovered in a serpentinizing system.</title>
        <authorList>
            <person name="Merino N."/>
            <person name="Kawai M."/>
            <person name="Boyd E.S."/>
            <person name="Colman D.R."/>
            <person name="McGlynn S.E."/>
            <person name="Nealson K.H."/>
            <person name="Kurokawa K."/>
            <person name="Hongoh Y."/>
        </authorList>
    </citation>
    <scope>NUCLEOTIDE SEQUENCE [LARGE SCALE GENOMIC DNA]</scope>
    <source>
        <strain evidence="1 2">S33</strain>
    </source>
</reference>